<dbReference type="EMBL" id="JAAMPI010001330">
    <property type="protein sequence ID" value="KAF4625628.1"/>
    <property type="molecule type" value="Genomic_DNA"/>
</dbReference>
<keyword evidence="11" id="KW-0472">Membrane</keyword>
<organism evidence="14 15">
    <name type="scientific">Cudoniella acicularis</name>
    <dbReference type="NCBI Taxonomy" id="354080"/>
    <lineage>
        <taxon>Eukaryota</taxon>
        <taxon>Fungi</taxon>
        <taxon>Dikarya</taxon>
        <taxon>Ascomycota</taxon>
        <taxon>Pezizomycotina</taxon>
        <taxon>Leotiomycetes</taxon>
        <taxon>Helotiales</taxon>
        <taxon>Tricladiaceae</taxon>
        <taxon>Cudoniella</taxon>
    </lineage>
</organism>
<evidence type="ECO:0000313" key="14">
    <source>
        <dbReference type="EMBL" id="KAF4625628.1"/>
    </source>
</evidence>
<name>A0A8H4R9W9_9HELO</name>
<evidence type="ECO:0000313" key="15">
    <source>
        <dbReference type="Proteomes" id="UP000566819"/>
    </source>
</evidence>
<evidence type="ECO:0000256" key="5">
    <source>
        <dbReference type="ARBA" id="ARBA00022622"/>
    </source>
</evidence>
<dbReference type="Proteomes" id="UP000566819">
    <property type="component" value="Unassembled WGS sequence"/>
</dbReference>
<comment type="caution">
    <text evidence="14">The sequence shown here is derived from an EMBL/GenBank/DDBJ whole genome shotgun (WGS) entry which is preliminary data.</text>
</comment>
<evidence type="ECO:0000256" key="7">
    <source>
        <dbReference type="ARBA" id="ARBA00023157"/>
    </source>
</evidence>
<evidence type="ECO:0000256" key="11">
    <source>
        <dbReference type="SAM" id="Phobius"/>
    </source>
</evidence>
<evidence type="ECO:0000256" key="10">
    <source>
        <dbReference type="SAM" id="MobiDB-lite"/>
    </source>
</evidence>
<evidence type="ECO:0000256" key="6">
    <source>
        <dbReference type="ARBA" id="ARBA00022729"/>
    </source>
</evidence>
<dbReference type="Pfam" id="PF05730">
    <property type="entry name" value="CFEM"/>
    <property type="match status" value="2"/>
</dbReference>
<dbReference type="GO" id="GO:0098552">
    <property type="term" value="C:side of membrane"/>
    <property type="evidence" value="ECO:0007669"/>
    <property type="project" value="UniProtKB-KW"/>
</dbReference>
<comment type="similarity">
    <text evidence="3">Belongs to the RBT5 family.</text>
</comment>
<keyword evidence="15" id="KW-1185">Reference proteome</keyword>
<evidence type="ECO:0000256" key="4">
    <source>
        <dbReference type="ARBA" id="ARBA00022525"/>
    </source>
</evidence>
<evidence type="ECO:0000256" key="8">
    <source>
        <dbReference type="ARBA" id="ARBA00023288"/>
    </source>
</evidence>
<keyword evidence="11" id="KW-1133">Transmembrane helix</keyword>
<evidence type="ECO:0000259" key="13">
    <source>
        <dbReference type="PROSITE" id="PS52012"/>
    </source>
</evidence>
<dbReference type="GO" id="GO:0005576">
    <property type="term" value="C:extracellular region"/>
    <property type="evidence" value="ECO:0007669"/>
    <property type="project" value="UniProtKB-SubCell"/>
</dbReference>
<keyword evidence="6 12" id="KW-0732">Signal</keyword>
<gene>
    <name evidence="14" type="ORF">G7Y89_g12534</name>
</gene>
<dbReference type="OrthoDB" id="3560787at2759"/>
<keyword evidence="11" id="KW-0812">Transmembrane</keyword>
<feature type="transmembrane region" description="Helical" evidence="11">
    <location>
        <begin position="288"/>
        <end position="312"/>
    </location>
</feature>
<keyword evidence="5" id="KW-0336">GPI-anchor</keyword>
<proteinExistence type="inferred from homology"/>
<reference evidence="14 15" key="1">
    <citation type="submission" date="2020-03" db="EMBL/GenBank/DDBJ databases">
        <title>Draft Genome Sequence of Cudoniella acicularis.</title>
        <authorList>
            <person name="Buettner E."/>
            <person name="Kellner H."/>
        </authorList>
    </citation>
    <scope>NUCLEOTIDE SEQUENCE [LARGE SCALE GENOMIC DNA]</scope>
    <source>
        <strain evidence="14 15">DSM 108380</strain>
    </source>
</reference>
<evidence type="ECO:0000256" key="3">
    <source>
        <dbReference type="ARBA" id="ARBA00010031"/>
    </source>
</evidence>
<evidence type="ECO:0000256" key="2">
    <source>
        <dbReference type="ARBA" id="ARBA00004613"/>
    </source>
</evidence>
<keyword evidence="5" id="KW-0325">Glycoprotein</keyword>
<keyword evidence="4" id="KW-0964">Secreted</keyword>
<evidence type="ECO:0000256" key="12">
    <source>
        <dbReference type="SAM" id="SignalP"/>
    </source>
</evidence>
<feature type="chain" id="PRO_5034575830" description="CFEM domain-containing protein" evidence="12">
    <location>
        <begin position="25"/>
        <end position="333"/>
    </location>
</feature>
<keyword evidence="7" id="KW-1015">Disulfide bond</keyword>
<comment type="subcellular location">
    <subcellularLocation>
        <location evidence="1">Membrane</location>
        <topology evidence="1">Lipid-anchor</topology>
        <topology evidence="1">GPI-anchor</topology>
    </subcellularLocation>
    <subcellularLocation>
        <location evidence="2">Secreted</location>
    </subcellularLocation>
</comment>
<sequence>MRPQRATSPLILLLLSHLINQGSSQNTVSLFTWPEYEVLRECAQKCIWGYTGSVADTIGCPGGPWYDACICNPNEMPSAASHVSICVQSSCTSGSNVDAPTAVAAYTDYCFSAGYTTAGQASPTMSLDLKTVSLFSDSGFEMLQSCAQDCVWGQMGSVADTIGCAEPWYNMCVCNVAQQPKAMGSVGSCITTRCTGTVDVSTAMEVYTNYCSKAGYSVNAATIVTATGGGGSAGPTLTITTPATTAQPTTKVVTTGGNSLTTVVSTPSTTPTSTGSSSGSSSLLSSGGIIGVAISATCSILGLLFGIGWKIYKHKKQEKLSRPVSVYQQERNL</sequence>
<dbReference type="AlphaFoldDB" id="A0A8H4R9W9"/>
<protein>
    <recommendedName>
        <fullName evidence="13">CFEM domain-containing protein</fullName>
    </recommendedName>
</protein>
<evidence type="ECO:0000256" key="1">
    <source>
        <dbReference type="ARBA" id="ARBA00004589"/>
    </source>
</evidence>
<evidence type="ECO:0000256" key="9">
    <source>
        <dbReference type="PROSITE-ProRule" id="PRU01356"/>
    </source>
</evidence>
<feature type="signal peptide" evidence="12">
    <location>
        <begin position="1"/>
        <end position="24"/>
    </location>
</feature>
<dbReference type="PROSITE" id="PS52012">
    <property type="entry name" value="CFEM"/>
    <property type="match status" value="1"/>
</dbReference>
<keyword evidence="8" id="KW-0449">Lipoprotein</keyword>
<dbReference type="InterPro" id="IPR008427">
    <property type="entry name" value="Extracellular_membr_CFEM_dom"/>
</dbReference>
<comment type="caution">
    <text evidence="9">Lacks conserved residue(s) required for the propagation of feature annotation.</text>
</comment>
<feature type="region of interest" description="Disordered" evidence="10">
    <location>
        <begin position="257"/>
        <end position="282"/>
    </location>
</feature>
<accession>A0A8H4R9W9</accession>
<feature type="domain" description="CFEM" evidence="13">
    <location>
        <begin position="118"/>
        <end position="238"/>
    </location>
</feature>